<dbReference type="EMBL" id="SDRB02012056">
    <property type="protein sequence ID" value="THF99050.1"/>
    <property type="molecule type" value="Genomic_DNA"/>
</dbReference>
<keyword evidence="5" id="KW-1185">Reference proteome</keyword>
<dbReference type="Proteomes" id="UP000306102">
    <property type="component" value="Unassembled WGS sequence"/>
</dbReference>
<evidence type="ECO:0000313" key="4">
    <source>
        <dbReference type="EMBL" id="THF99050.1"/>
    </source>
</evidence>
<gene>
    <name evidence="4" type="ORF">TEA_004364</name>
</gene>
<proteinExistence type="predicted"/>
<protein>
    <recommendedName>
        <fullName evidence="6">Ion transport domain-containing protein</fullName>
    </recommendedName>
</protein>
<evidence type="ECO:0000256" key="1">
    <source>
        <dbReference type="ARBA" id="ARBA00023286"/>
    </source>
</evidence>
<keyword evidence="2" id="KW-0407">Ion channel</keyword>
<dbReference type="STRING" id="542762.A0A4S4D986"/>
<evidence type="ECO:0000256" key="2">
    <source>
        <dbReference type="ARBA" id="ARBA00023303"/>
    </source>
</evidence>
<evidence type="ECO:0000313" key="5">
    <source>
        <dbReference type="Proteomes" id="UP000306102"/>
    </source>
</evidence>
<dbReference type="GO" id="GO:0016020">
    <property type="term" value="C:membrane"/>
    <property type="evidence" value="ECO:0007669"/>
    <property type="project" value="UniProtKB-SubCell"/>
</dbReference>
<feature type="region of interest" description="Disordered" evidence="3">
    <location>
        <begin position="1"/>
        <end position="25"/>
    </location>
</feature>
<comment type="caution">
    <text evidence="4">The sequence shown here is derived from an EMBL/GenBank/DDBJ whole genome shotgun (WGS) entry which is preliminary data.</text>
</comment>
<accession>A0A4S4D986</accession>
<dbReference type="Gene3D" id="1.10.287.630">
    <property type="entry name" value="Helix hairpin bin"/>
    <property type="match status" value="1"/>
</dbReference>
<sequence length="507" mass="58157">MADPAPVGGGATQQTSTKGEKILTKRKSFRFQDDLETPKSSSPLKKYSFSKLTKAIGKKKVHDSSMIKMVVDNKDTTTREPSKELTRVFSEDYDTVHRIILDPQGPAINRWNKCLFIACLVSLFIDPLFFFLPTVKDSACIGTSMKLKVALTTVRSMVDVMYMVQIIVWFRTAYVAPPSRVIGRGELVLDLSKIASTYVQRDFCLDLLAAVPIPQLVPYLLAIDRQEECWKQACSLEGPNCEPWFFDCSRVDDPNRAAWLGSNNITNLCDSSGDFFQFGIYCDALNLGIVEIKFINKYYLLVLSMGGTQEPQPYRAESLHEHLRWRNKFCDCHCDSGIIVFCFAYWEYAKYLTSTNMKLERWRIRRNYTKQWMRHRQLPHELKESVRRYDHYKWVTTCGVDEEDILRSLPLDLRCEIKRHLCLDLVHRHMVVSNPCFSTNDMLLIIRGHLDSSTTDGGRVGFFNSFLLGPNDFCDEELLTWALDPRSTSTLPPLTPSKPSPKSKLLS</sequence>
<name>A0A4S4D986_CAMSN</name>
<dbReference type="PANTHER" id="PTHR45651">
    <property type="entry name" value="CYCLIC NUCLEOTIDE-GATED ION CHANNEL 15-RELATED-RELATED"/>
    <property type="match status" value="1"/>
</dbReference>
<keyword evidence="1" id="KW-1071">Ligand-gated ion channel</keyword>
<organism evidence="4 5">
    <name type="scientific">Camellia sinensis var. sinensis</name>
    <name type="common">China tea</name>
    <dbReference type="NCBI Taxonomy" id="542762"/>
    <lineage>
        <taxon>Eukaryota</taxon>
        <taxon>Viridiplantae</taxon>
        <taxon>Streptophyta</taxon>
        <taxon>Embryophyta</taxon>
        <taxon>Tracheophyta</taxon>
        <taxon>Spermatophyta</taxon>
        <taxon>Magnoliopsida</taxon>
        <taxon>eudicotyledons</taxon>
        <taxon>Gunneridae</taxon>
        <taxon>Pentapetalae</taxon>
        <taxon>asterids</taxon>
        <taxon>Ericales</taxon>
        <taxon>Theaceae</taxon>
        <taxon>Camellia</taxon>
    </lineage>
</organism>
<dbReference type="GO" id="GO:0034220">
    <property type="term" value="P:monoatomic ion transmembrane transport"/>
    <property type="evidence" value="ECO:0007669"/>
    <property type="project" value="UniProtKB-KW"/>
</dbReference>
<dbReference type="PANTHER" id="PTHR45651:SF16">
    <property type="entry name" value="PROTEIN CNGC15A"/>
    <property type="match status" value="1"/>
</dbReference>
<keyword evidence="1" id="KW-0813">Transport</keyword>
<evidence type="ECO:0008006" key="6">
    <source>
        <dbReference type="Google" id="ProtNLM"/>
    </source>
</evidence>
<keyword evidence="1" id="KW-0406">Ion transport</keyword>
<dbReference type="AlphaFoldDB" id="A0A4S4D986"/>
<reference evidence="4 5" key="1">
    <citation type="journal article" date="2018" name="Proc. Natl. Acad. Sci. U.S.A.">
        <title>Draft genome sequence of Camellia sinensis var. sinensis provides insights into the evolution of the tea genome and tea quality.</title>
        <authorList>
            <person name="Wei C."/>
            <person name="Yang H."/>
            <person name="Wang S."/>
            <person name="Zhao J."/>
            <person name="Liu C."/>
            <person name="Gao L."/>
            <person name="Xia E."/>
            <person name="Lu Y."/>
            <person name="Tai Y."/>
            <person name="She G."/>
            <person name="Sun J."/>
            <person name="Cao H."/>
            <person name="Tong W."/>
            <person name="Gao Q."/>
            <person name="Li Y."/>
            <person name="Deng W."/>
            <person name="Jiang X."/>
            <person name="Wang W."/>
            <person name="Chen Q."/>
            <person name="Zhang S."/>
            <person name="Li H."/>
            <person name="Wu J."/>
            <person name="Wang P."/>
            <person name="Li P."/>
            <person name="Shi C."/>
            <person name="Zheng F."/>
            <person name="Jian J."/>
            <person name="Huang B."/>
            <person name="Shan D."/>
            <person name="Shi M."/>
            <person name="Fang C."/>
            <person name="Yue Y."/>
            <person name="Li F."/>
            <person name="Li D."/>
            <person name="Wei S."/>
            <person name="Han B."/>
            <person name="Jiang C."/>
            <person name="Yin Y."/>
            <person name="Xia T."/>
            <person name="Zhang Z."/>
            <person name="Bennetzen J.L."/>
            <person name="Zhao S."/>
            <person name="Wan X."/>
        </authorList>
    </citation>
    <scope>NUCLEOTIDE SEQUENCE [LARGE SCALE GENOMIC DNA]</scope>
    <source>
        <strain evidence="5">cv. Shuchazao</strain>
        <tissue evidence="4">Leaf</tissue>
    </source>
</reference>
<dbReference type="SUPFAM" id="SSF81324">
    <property type="entry name" value="Voltage-gated potassium channels"/>
    <property type="match status" value="1"/>
</dbReference>
<dbReference type="SUPFAM" id="SSF51206">
    <property type="entry name" value="cAMP-binding domain-like"/>
    <property type="match status" value="1"/>
</dbReference>
<evidence type="ECO:0000256" key="3">
    <source>
        <dbReference type="SAM" id="MobiDB-lite"/>
    </source>
</evidence>
<dbReference type="InterPro" id="IPR018490">
    <property type="entry name" value="cNMP-bd_dom_sf"/>
</dbReference>